<dbReference type="GO" id="GO:0045259">
    <property type="term" value="C:proton-transporting ATP synthase complex"/>
    <property type="evidence" value="ECO:0007669"/>
    <property type="project" value="UniProtKB-KW"/>
</dbReference>
<dbReference type="Pfam" id="PF00119">
    <property type="entry name" value="ATP-synt_A"/>
    <property type="match status" value="1"/>
</dbReference>
<dbReference type="InterPro" id="IPR000568">
    <property type="entry name" value="ATP_synth_F0_asu"/>
</dbReference>
<evidence type="ECO:0000256" key="13">
    <source>
        <dbReference type="RuleBase" id="RU004450"/>
    </source>
</evidence>
<dbReference type="NCBIfam" id="TIGR01131">
    <property type="entry name" value="ATP_synt_6_or_A"/>
    <property type="match status" value="1"/>
</dbReference>
<name>A0A346PZ40_9HYME</name>
<dbReference type="GO" id="GO:0005743">
    <property type="term" value="C:mitochondrial inner membrane"/>
    <property type="evidence" value="ECO:0007669"/>
    <property type="project" value="UniProtKB-SubCell"/>
</dbReference>
<reference evidence="15" key="1">
    <citation type="journal article" date="2018" name="Genomics">
        <title>Information from the mitochondrial genomes of two egg parasitoids, Gonatocerus sp. and Telenomus sp., reveals a controversial phylogenetic relationship between Mymaridae and Scelionidae.</title>
        <authorList>
            <person name="Shen Z.-C."/>
            <person name="Chen L."/>
            <person name="Chen L."/>
            <person name="Li Y.-X."/>
        </authorList>
    </citation>
    <scope>NUCLEOTIDE SEQUENCE</scope>
</reference>
<evidence type="ECO:0000256" key="6">
    <source>
        <dbReference type="ARBA" id="ARBA00022547"/>
    </source>
</evidence>
<keyword evidence="8" id="KW-0375">Hydrogen ion transport</keyword>
<evidence type="ECO:0000256" key="2">
    <source>
        <dbReference type="ARBA" id="ARBA00004141"/>
    </source>
</evidence>
<keyword evidence="11 14" id="KW-0472">Membrane</keyword>
<keyword evidence="5" id="KW-0813">Transport</keyword>
<keyword evidence="12" id="KW-0066">ATP synthesis</keyword>
<comment type="subcellular location">
    <subcellularLocation>
        <location evidence="2">Membrane</location>
        <topology evidence="2">Multi-pass membrane protein</topology>
    </subcellularLocation>
    <subcellularLocation>
        <location evidence="13">Mitochondrion inner membrane</location>
        <topology evidence="13">Multi-pass membrane protein</topology>
    </subcellularLocation>
</comment>
<dbReference type="AlphaFoldDB" id="A0A346PZ40"/>
<feature type="transmembrane region" description="Helical" evidence="14">
    <location>
        <begin position="198"/>
        <end position="221"/>
    </location>
</feature>
<dbReference type="InterPro" id="IPR023011">
    <property type="entry name" value="ATP_synth_F0_asu_AS"/>
</dbReference>
<organism evidence="15">
    <name type="scientific">Gonatocerus sp. ZCS-2018</name>
    <dbReference type="NCBI Taxonomy" id="2305128"/>
    <lineage>
        <taxon>Eukaryota</taxon>
        <taxon>Metazoa</taxon>
        <taxon>Ecdysozoa</taxon>
        <taxon>Arthropoda</taxon>
        <taxon>Hexapoda</taxon>
        <taxon>Insecta</taxon>
        <taxon>Pterygota</taxon>
        <taxon>Neoptera</taxon>
        <taxon>Endopterygota</taxon>
        <taxon>Hymenoptera</taxon>
        <taxon>Apocrita</taxon>
        <taxon>Proctotrupomorpha</taxon>
        <taxon>Chalcidoidea</taxon>
        <taxon>Mymaridae</taxon>
        <taxon>Gonatocerus</taxon>
    </lineage>
</organism>
<comment type="function">
    <text evidence="1">Mitochondrial membrane ATP synthase (F(1)F(0) ATP synthase or Complex V) produces ATP from ADP in the presence of a proton gradient across the membrane which is generated by electron transport complexes of the respiratory chain. F-type ATPases consist of two structural domains, F(1) - containing the extramembraneous catalytic core and F(0) - containing the membrane proton channel, linked together by a central stalk and a peripheral stalk. During catalysis, ATP synthesis in the catalytic domain of F(1) is coupled via a rotary mechanism of the central stalk subunits to proton translocation. Key component of the proton channel; it may play a direct role in the translocation of protons across the membrane.</text>
</comment>
<dbReference type="EMBL" id="MF776883">
    <property type="protein sequence ID" value="AXR86016.1"/>
    <property type="molecule type" value="Genomic_DNA"/>
</dbReference>
<dbReference type="PANTHER" id="PTHR11410">
    <property type="entry name" value="ATP SYNTHASE SUBUNIT A"/>
    <property type="match status" value="1"/>
</dbReference>
<evidence type="ECO:0000256" key="12">
    <source>
        <dbReference type="ARBA" id="ARBA00023310"/>
    </source>
</evidence>
<evidence type="ECO:0000256" key="14">
    <source>
        <dbReference type="SAM" id="Phobius"/>
    </source>
</evidence>
<evidence type="ECO:0000256" key="5">
    <source>
        <dbReference type="ARBA" id="ARBA00022448"/>
    </source>
</evidence>
<evidence type="ECO:0000256" key="3">
    <source>
        <dbReference type="ARBA" id="ARBA00006810"/>
    </source>
</evidence>
<dbReference type="InterPro" id="IPR045083">
    <property type="entry name" value="ATP_synth_F0_asu_bact/mt"/>
</dbReference>
<evidence type="ECO:0000256" key="4">
    <source>
        <dbReference type="ARBA" id="ARBA00011648"/>
    </source>
</evidence>
<feature type="transmembrane region" description="Helical" evidence="14">
    <location>
        <begin position="101"/>
        <end position="121"/>
    </location>
</feature>
<evidence type="ECO:0000313" key="15">
    <source>
        <dbReference type="EMBL" id="AXR86016.1"/>
    </source>
</evidence>
<gene>
    <name evidence="15" type="primary">ATP6</name>
</gene>
<dbReference type="PROSITE" id="PS00449">
    <property type="entry name" value="ATPASE_A"/>
    <property type="match status" value="1"/>
</dbReference>
<evidence type="ECO:0000256" key="11">
    <source>
        <dbReference type="ARBA" id="ARBA00023136"/>
    </source>
</evidence>
<comment type="subunit">
    <text evidence="4">F-type ATPases have 2 components, CF(1) - the catalytic core - and CF(0) - the membrane proton channel. CF(1) has five subunits: alpha(3), beta(3), gamma(1), delta(1), epsilon(1). CF(0) has three main subunits: a, b and c.</text>
</comment>
<keyword evidence="9 14" id="KW-1133">Transmembrane helix</keyword>
<dbReference type="GO" id="GO:0046933">
    <property type="term" value="F:proton-transporting ATP synthase activity, rotational mechanism"/>
    <property type="evidence" value="ECO:0007669"/>
    <property type="project" value="TreeGrafter"/>
</dbReference>
<protein>
    <recommendedName>
        <fullName evidence="13">ATP synthase subunit a</fullName>
    </recommendedName>
</protein>
<dbReference type="CDD" id="cd00310">
    <property type="entry name" value="ATP-synt_Fo_a_6"/>
    <property type="match status" value="1"/>
</dbReference>
<keyword evidence="6" id="KW-0138">CF(0)</keyword>
<evidence type="ECO:0000256" key="9">
    <source>
        <dbReference type="ARBA" id="ARBA00022989"/>
    </source>
</evidence>
<dbReference type="PRINTS" id="PR00123">
    <property type="entry name" value="ATPASEA"/>
</dbReference>
<feature type="transmembrane region" description="Helical" evidence="14">
    <location>
        <begin position="167"/>
        <end position="191"/>
    </location>
</feature>
<feature type="transmembrane region" description="Helical" evidence="14">
    <location>
        <begin position="20"/>
        <end position="40"/>
    </location>
</feature>
<keyword evidence="15" id="KW-0496">Mitochondrion</keyword>
<evidence type="ECO:0000256" key="7">
    <source>
        <dbReference type="ARBA" id="ARBA00022692"/>
    </source>
</evidence>
<evidence type="ECO:0000256" key="1">
    <source>
        <dbReference type="ARBA" id="ARBA00002070"/>
    </source>
</evidence>
<proteinExistence type="inferred from homology"/>
<geneLocation type="mitochondrion" evidence="15"/>
<accession>A0A346PZ40</accession>
<sequence length="226" mass="26305">MSFSSNLFSIFDPMTSNYMSMNWISSMFPFLMVPLIFWLIPNRFLYIQMMLMMNLKNEFSLLLNSKINKFNLIILINLFYYIMMINYLGLYNYIFTSSSHLVFSMTFSLLLWLIIMIFGWLKNLNHMFIHLVPQGTPSVLMPFMVIIETISNIIRPITLAVRLSANMIAGHLLITLMSNNGFNMMILILILTLFMQNLLMLLEVAVSLIQAYVFSVLTLLYSTDSS</sequence>
<keyword evidence="7 14" id="KW-0812">Transmembrane</keyword>
<evidence type="ECO:0000256" key="8">
    <source>
        <dbReference type="ARBA" id="ARBA00022781"/>
    </source>
</evidence>
<dbReference type="Gene3D" id="1.20.120.220">
    <property type="entry name" value="ATP synthase, F0 complex, subunit A"/>
    <property type="match status" value="1"/>
</dbReference>
<dbReference type="SUPFAM" id="SSF81336">
    <property type="entry name" value="F1F0 ATP synthase subunit A"/>
    <property type="match status" value="1"/>
</dbReference>
<dbReference type="PANTHER" id="PTHR11410:SF0">
    <property type="entry name" value="ATP SYNTHASE SUBUNIT A"/>
    <property type="match status" value="1"/>
</dbReference>
<comment type="similarity">
    <text evidence="3">Belongs to the ATPase A chain family.</text>
</comment>
<dbReference type="InterPro" id="IPR035908">
    <property type="entry name" value="F0_ATP_A_sf"/>
</dbReference>
<keyword evidence="10" id="KW-0406">Ion transport</keyword>
<evidence type="ECO:0000256" key="10">
    <source>
        <dbReference type="ARBA" id="ARBA00023065"/>
    </source>
</evidence>
<feature type="transmembrane region" description="Helical" evidence="14">
    <location>
        <begin position="72"/>
        <end position="95"/>
    </location>
</feature>